<proteinExistence type="predicted"/>
<dbReference type="PANTHER" id="PTHR48228">
    <property type="entry name" value="SUCCINYL-COA--D-CITRAMALATE COA-TRANSFERASE"/>
    <property type="match status" value="1"/>
</dbReference>
<reference evidence="1 2" key="1">
    <citation type="submission" date="2023-11" db="EMBL/GenBank/DDBJ databases">
        <title>Lentzea sokolovensis, sp. nov., Lentzea kristufkii, sp. nov., and Lentzea miocenensis, sp. nov., rare actinobacteria from Sokolov Coal Basin, Miocene lacustrine sediment, Czech Republic.</title>
        <authorList>
            <person name="Lara A."/>
            <person name="Kotroba L."/>
            <person name="Nouioui I."/>
            <person name="Neumann-Schaal M."/>
            <person name="Mast Y."/>
            <person name="Chronakova A."/>
        </authorList>
    </citation>
    <scope>NUCLEOTIDE SEQUENCE [LARGE SCALE GENOMIC DNA]</scope>
    <source>
        <strain evidence="1 2">BCCO 10_0061</strain>
    </source>
</reference>
<dbReference type="InterPro" id="IPR023606">
    <property type="entry name" value="CoA-Trfase_III_dom_1_sf"/>
</dbReference>
<dbReference type="Pfam" id="PF02515">
    <property type="entry name" value="CoA_transf_3"/>
    <property type="match status" value="1"/>
</dbReference>
<dbReference type="RefSeq" id="WP_319978686.1">
    <property type="nucleotide sequence ID" value="NZ_JAXAVU010000012.1"/>
</dbReference>
<dbReference type="PANTHER" id="PTHR48228:SF5">
    <property type="entry name" value="ALPHA-METHYLACYL-COA RACEMASE"/>
    <property type="match status" value="1"/>
</dbReference>
<dbReference type="InterPro" id="IPR044855">
    <property type="entry name" value="CoA-Trfase_III_dom3_sf"/>
</dbReference>
<gene>
    <name evidence="1" type="ORF">SK854_29760</name>
</gene>
<sequence>MMGPLDGLKVVEFGGIGPGPHGAMLLADLGAEVVRVERPSGGLSVVPDASRDFLLRGRRSVSADLKSADGRASVLSLISVADVVIEGFRPGVLERLGLGPSDCLAVNPGLIYARMTGWGQDGPLAQRAGHDINYLSVTGVLHAIGKPPLNLVGDFGGGSLYLVLGVLAALWERQRTGLGQVVDAAIVDGVASLAQMIWSMKSQSVWEDSPDSNLLDGGCPFYSIYECADGRSVAVGSLEPQFYALLLAGLGLHAADLPEQMDRDSWPLLRKTFAEAFLTRTRDEWSEVFASSDACVTPVLTLEEAAAHPHLVARGVFTADGAAVPAPRFSAEFFGD</sequence>
<dbReference type="Gene3D" id="3.30.1540.10">
    <property type="entry name" value="formyl-coa transferase, domain 3"/>
    <property type="match status" value="1"/>
</dbReference>
<dbReference type="SUPFAM" id="SSF89796">
    <property type="entry name" value="CoA-transferase family III (CaiB/BaiF)"/>
    <property type="match status" value="1"/>
</dbReference>
<organism evidence="1 2">
    <name type="scientific">Lentzea sokolovensis</name>
    <dbReference type="NCBI Taxonomy" id="3095429"/>
    <lineage>
        <taxon>Bacteria</taxon>
        <taxon>Bacillati</taxon>
        <taxon>Actinomycetota</taxon>
        <taxon>Actinomycetes</taxon>
        <taxon>Pseudonocardiales</taxon>
        <taxon>Pseudonocardiaceae</taxon>
        <taxon>Lentzea</taxon>
    </lineage>
</organism>
<dbReference type="InterPro" id="IPR003673">
    <property type="entry name" value="CoA-Trfase_fam_III"/>
</dbReference>
<keyword evidence="2" id="KW-1185">Reference proteome</keyword>
<name>A0ABU4V3F0_9PSEU</name>
<accession>A0ABU4V3F0</accession>
<evidence type="ECO:0000313" key="1">
    <source>
        <dbReference type="EMBL" id="MDX8146332.1"/>
    </source>
</evidence>
<dbReference type="InterPro" id="IPR050509">
    <property type="entry name" value="CoA-transferase_III"/>
</dbReference>
<evidence type="ECO:0000313" key="2">
    <source>
        <dbReference type="Proteomes" id="UP001285352"/>
    </source>
</evidence>
<comment type="caution">
    <text evidence="1">The sequence shown here is derived from an EMBL/GenBank/DDBJ whole genome shotgun (WGS) entry which is preliminary data.</text>
</comment>
<dbReference type="Proteomes" id="UP001285352">
    <property type="component" value="Unassembled WGS sequence"/>
</dbReference>
<dbReference type="Gene3D" id="3.40.50.10540">
    <property type="entry name" value="Crotonobetainyl-coa:carnitine coa-transferase, domain 1"/>
    <property type="match status" value="1"/>
</dbReference>
<dbReference type="EMBL" id="JAXAVU010000012">
    <property type="protein sequence ID" value="MDX8146332.1"/>
    <property type="molecule type" value="Genomic_DNA"/>
</dbReference>
<protein>
    <submittedName>
        <fullName evidence="1">CaiB/BaiF CoA-transferase family protein</fullName>
    </submittedName>
</protein>